<evidence type="ECO:0000313" key="12">
    <source>
        <dbReference type="Proteomes" id="UP000187209"/>
    </source>
</evidence>
<dbReference type="Proteomes" id="UP000187209">
    <property type="component" value="Unassembled WGS sequence"/>
</dbReference>
<dbReference type="InterPro" id="IPR018108">
    <property type="entry name" value="MCP_transmembrane"/>
</dbReference>
<keyword evidence="12" id="KW-1185">Reference proteome</keyword>
<proteinExistence type="inferred from homology"/>
<evidence type="ECO:0000256" key="5">
    <source>
        <dbReference type="ARBA" id="ARBA00022737"/>
    </source>
</evidence>
<evidence type="ECO:0000256" key="8">
    <source>
        <dbReference type="ARBA" id="ARBA00023136"/>
    </source>
</evidence>
<dbReference type="Pfam" id="PF00153">
    <property type="entry name" value="Mito_carr"/>
    <property type="match status" value="3"/>
</dbReference>
<keyword evidence="6" id="KW-1133">Transmembrane helix</keyword>
<gene>
    <name evidence="11" type="ORF">SteCoe_36125</name>
</gene>
<comment type="similarity">
    <text evidence="2 10">Belongs to the mitochondrial carrier (TC 2.A.29) family.</text>
</comment>
<keyword evidence="5" id="KW-0677">Repeat</keyword>
<feature type="repeat" description="Solcar" evidence="9">
    <location>
        <begin position="8"/>
        <end position="89"/>
    </location>
</feature>
<dbReference type="GO" id="GO:0031966">
    <property type="term" value="C:mitochondrial membrane"/>
    <property type="evidence" value="ECO:0007669"/>
    <property type="project" value="UniProtKB-SubCell"/>
</dbReference>
<evidence type="ECO:0000256" key="7">
    <source>
        <dbReference type="ARBA" id="ARBA00023128"/>
    </source>
</evidence>
<sequence>MSYDSSLAQSIGSFAAGAFAGACGVSVSQPFDIIKVRMQNTGGGTFSVLSHLIKNEGFLALWKGSGACLFGTCVSHSISFGVVENCKKFLRHGRDEPLSLLEHAFCGFCSGTCTSLISAPTEGVRIKIQTQGYLDYRGDIHYKNTIGVSFALLKLYGIYGLYRGFLTTFLRDAIGDTFYYSTYQAVPKYLLGKEDVNAEKDVLAIILSGGLAGISFWTFTYPIDLIKSRIQSDSISNPKYKGTIDCFVQTLNEEGWRTFTRGYLPCLLRAFPVNIGLFLGFELAMKFVGRDY</sequence>
<name>A0A1R2AQT8_9CILI</name>
<dbReference type="Gene3D" id="1.50.40.10">
    <property type="entry name" value="Mitochondrial carrier domain"/>
    <property type="match status" value="1"/>
</dbReference>
<evidence type="ECO:0000256" key="6">
    <source>
        <dbReference type="ARBA" id="ARBA00022989"/>
    </source>
</evidence>
<dbReference type="InterPro" id="IPR050567">
    <property type="entry name" value="Mitochondrial_Carrier"/>
</dbReference>
<dbReference type="SUPFAM" id="SSF103506">
    <property type="entry name" value="Mitochondrial carrier"/>
    <property type="match status" value="1"/>
</dbReference>
<evidence type="ECO:0008006" key="13">
    <source>
        <dbReference type="Google" id="ProtNLM"/>
    </source>
</evidence>
<evidence type="ECO:0000256" key="2">
    <source>
        <dbReference type="ARBA" id="ARBA00006375"/>
    </source>
</evidence>
<feature type="repeat" description="Solcar" evidence="9">
    <location>
        <begin position="98"/>
        <end position="189"/>
    </location>
</feature>
<keyword evidence="7" id="KW-0496">Mitochondrion</keyword>
<reference evidence="11 12" key="1">
    <citation type="submission" date="2016-11" db="EMBL/GenBank/DDBJ databases">
        <title>The macronuclear genome of Stentor coeruleus: a giant cell with tiny introns.</title>
        <authorList>
            <person name="Slabodnick M."/>
            <person name="Ruby J.G."/>
            <person name="Reiff S.B."/>
            <person name="Swart E.C."/>
            <person name="Gosai S."/>
            <person name="Prabakaran S."/>
            <person name="Witkowska E."/>
            <person name="Larue G.E."/>
            <person name="Fisher S."/>
            <person name="Freeman R.M."/>
            <person name="Gunawardena J."/>
            <person name="Chu W."/>
            <person name="Stover N.A."/>
            <person name="Gregory B.D."/>
            <person name="Nowacki M."/>
            <person name="Derisi J."/>
            <person name="Roy S.W."/>
            <person name="Marshall W.F."/>
            <person name="Sood P."/>
        </authorList>
    </citation>
    <scope>NUCLEOTIDE SEQUENCE [LARGE SCALE GENOMIC DNA]</scope>
    <source>
        <strain evidence="11">WM001</strain>
    </source>
</reference>
<keyword evidence="3 10" id="KW-0813">Transport</keyword>
<dbReference type="EMBL" id="MPUH01001612">
    <property type="protein sequence ID" value="OMJ66881.1"/>
    <property type="molecule type" value="Genomic_DNA"/>
</dbReference>
<keyword evidence="4 9" id="KW-0812">Transmembrane</keyword>
<dbReference type="AlphaFoldDB" id="A0A1R2AQT8"/>
<evidence type="ECO:0000256" key="4">
    <source>
        <dbReference type="ARBA" id="ARBA00022692"/>
    </source>
</evidence>
<evidence type="ECO:0000256" key="3">
    <source>
        <dbReference type="ARBA" id="ARBA00022448"/>
    </source>
</evidence>
<dbReference type="PRINTS" id="PR00926">
    <property type="entry name" value="MITOCARRIER"/>
</dbReference>
<organism evidence="11 12">
    <name type="scientific">Stentor coeruleus</name>
    <dbReference type="NCBI Taxonomy" id="5963"/>
    <lineage>
        <taxon>Eukaryota</taxon>
        <taxon>Sar</taxon>
        <taxon>Alveolata</taxon>
        <taxon>Ciliophora</taxon>
        <taxon>Postciliodesmatophora</taxon>
        <taxon>Heterotrichea</taxon>
        <taxon>Heterotrichida</taxon>
        <taxon>Stentoridae</taxon>
        <taxon>Stentor</taxon>
    </lineage>
</organism>
<accession>A0A1R2AQT8</accession>
<comment type="subcellular location">
    <subcellularLocation>
        <location evidence="1">Mitochondrion membrane</location>
        <topology evidence="1">Multi-pass membrane protein</topology>
    </subcellularLocation>
</comment>
<comment type="caution">
    <text evidence="11">The sequence shown here is derived from an EMBL/GenBank/DDBJ whole genome shotgun (WGS) entry which is preliminary data.</text>
</comment>
<keyword evidence="8 9" id="KW-0472">Membrane</keyword>
<evidence type="ECO:0000256" key="10">
    <source>
        <dbReference type="RuleBase" id="RU000488"/>
    </source>
</evidence>
<evidence type="ECO:0000256" key="1">
    <source>
        <dbReference type="ARBA" id="ARBA00004225"/>
    </source>
</evidence>
<evidence type="ECO:0000313" key="11">
    <source>
        <dbReference type="EMBL" id="OMJ66881.1"/>
    </source>
</evidence>
<dbReference type="PANTHER" id="PTHR45624">
    <property type="entry name" value="MITOCHONDRIAL BASIC AMINO ACIDS TRANSPORTER-RELATED"/>
    <property type="match status" value="1"/>
</dbReference>
<evidence type="ECO:0000256" key="9">
    <source>
        <dbReference type="PROSITE-ProRule" id="PRU00282"/>
    </source>
</evidence>
<dbReference type="OrthoDB" id="409586at2759"/>
<feature type="repeat" description="Solcar" evidence="9">
    <location>
        <begin position="200"/>
        <end position="287"/>
    </location>
</feature>
<dbReference type="InterPro" id="IPR002067">
    <property type="entry name" value="MCP"/>
</dbReference>
<dbReference type="InterPro" id="IPR023395">
    <property type="entry name" value="MCP_dom_sf"/>
</dbReference>
<dbReference type="GO" id="GO:0022857">
    <property type="term" value="F:transmembrane transporter activity"/>
    <property type="evidence" value="ECO:0007669"/>
    <property type="project" value="TreeGrafter"/>
</dbReference>
<dbReference type="PROSITE" id="PS50920">
    <property type="entry name" value="SOLCAR"/>
    <property type="match status" value="3"/>
</dbReference>
<protein>
    <recommendedName>
        <fullName evidence="13">Mitochondrial carrier protein</fullName>
    </recommendedName>
</protein>